<dbReference type="KEGG" id="rti:DC20_12840"/>
<dbReference type="EC" id="2.7.13.3" evidence="2"/>
<dbReference type="RefSeq" id="WP_062544195.1">
    <property type="nucleotide sequence ID" value="NZ_CP012643.1"/>
</dbReference>
<evidence type="ECO:0000256" key="1">
    <source>
        <dbReference type="ARBA" id="ARBA00000085"/>
    </source>
</evidence>
<keyword evidence="10" id="KW-1185">Reference proteome</keyword>
<dbReference type="SMART" id="SM00086">
    <property type="entry name" value="PAC"/>
    <property type="match status" value="2"/>
</dbReference>
<gene>
    <name evidence="9" type="ORF">DC20_12840</name>
</gene>
<feature type="domain" description="PAC" evidence="8">
    <location>
        <begin position="376"/>
        <end position="432"/>
    </location>
</feature>
<evidence type="ECO:0000256" key="5">
    <source>
        <dbReference type="ARBA" id="ARBA00022777"/>
    </source>
</evidence>
<dbReference type="InterPro" id="IPR001610">
    <property type="entry name" value="PAC"/>
</dbReference>
<keyword evidence="6" id="KW-0175">Coiled coil</keyword>
<feature type="domain" description="PAC" evidence="8">
    <location>
        <begin position="253"/>
        <end position="304"/>
    </location>
</feature>
<evidence type="ECO:0000313" key="10">
    <source>
        <dbReference type="Proteomes" id="UP000061382"/>
    </source>
</evidence>
<accession>A0A0P0CWG6</accession>
<dbReference type="CDD" id="cd00130">
    <property type="entry name" value="PAS"/>
    <property type="match status" value="2"/>
</dbReference>
<comment type="catalytic activity">
    <reaction evidence="1">
        <text>ATP + protein L-histidine = ADP + protein N-phospho-L-histidine.</text>
        <dbReference type="EC" id="2.7.13.3"/>
    </reaction>
</comment>
<dbReference type="NCBIfam" id="TIGR00229">
    <property type="entry name" value="sensory_box"/>
    <property type="match status" value="3"/>
</dbReference>
<dbReference type="PROSITE" id="PS50112">
    <property type="entry name" value="PAS"/>
    <property type="match status" value="2"/>
</dbReference>
<dbReference type="InterPro" id="IPR013656">
    <property type="entry name" value="PAS_4"/>
</dbReference>
<dbReference type="InterPro" id="IPR052162">
    <property type="entry name" value="Sensor_kinase/Photoreceptor"/>
</dbReference>
<keyword evidence="3" id="KW-0597">Phosphoprotein</keyword>
<evidence type="ECO:0000256" key="6">
    <source>
        <dbReference type="SAM" id="Coils"/>
    </source>
</evidence>
<feature type="domain" description="PAS" evidence="7">
    <location>
        <begin position="422"/>
        <end position="492"/>
    </location>
</feature>
<evidence type="ECO:0000256" key="2">
    <source>
        <dbReference type="ARBA" id="ARBA00012438"/>
    </source>
</evidence>
<feature type="coiled-coil region" evidence="6">
    <location>
        <begin position="144"/>
        <end position="188"/>
    </location>
</feature>
<sequence>MSQVKEEEITQIEPSVLLQILEAAPDPYLILSPDLKIRAVTQAYLTATLSRSENLIGKNVFEAFPDNPATPEVRTVENLLASLMKVLRTKHPHQMPTQHYDVPKPLELGGGFEEKHWNPVNVPVLNNAGEVIYIIHKVTDVTALVNKQDEVKDLTRERNALQVGLDLAHDIQQKLKEDERRLKEAQAIGHIGSFESVLPGAEVVWSDEMYRIYGLEPQSEPATLERFSSFVHPDDKLRYDQAMQVFFQEQRKLDLTYKIIRADGQLRIVHTLATVTRGAGEQDRVHGTVQDITEQKLAQEKLEANEALLRQAESVGQTGSYEANAATMYFRFSDEAYRILGYEPYVVEPTLEWLNSISFQEDEELVNQRIAQATETNQPYQYIRRIYWPNGQLRYLEGKGRVIYDEQGQPVKYLGTIHDITDQIRTDLILNTINEVCFELDEQLQFRYANRKAYEAWGKNPEEVLGKGYFEVLPENSDSDISEVITTAVQRKEQILQRLYNPIDERWYFYNATPSPTGLIVLYYDITDRVNARRKIQQQQEQFQVLIENMPDLISKWNKDGVLVYNNPNFEAKLGLRTGGELGKTNLEMGIIQEVARPFLESLQKVFASGQPQDHSCDIQTPEG</sequence>
<evidence type="ECO:0000256" key="4">
    <source>
        <dbReference type="ARBA" id="ARBA00022679"/>
    </source>
</evidence>
<dbReference type="InterPro" id="IPR000014">
    <property type="entry name" value="PAS"/>
</dbReference>
<dbReference type="InterPro" id="IPR035965">
    <property type="entry name" value="PAS-like_dom_sf"/>
</dbReference>
<dbReference type="Pfam" id="PF08448">
    <property type="entry name" value="PAS_4"/>
    <property type="match status" value="2"/>
</dbReference>
<dbReference type="AlphaFoldDB" id="A0A0P0CWG6"/>
<evidence type="ECO:0000256" key="3">
    <source>
        <dbReference type="ARBA" id="ARBA00022553"/>
    </source>
</evidence>
<name>A0A0P0CWG6_9BACT</name>
<dbReference type="Pfam" id="PF08447">
    <property type="entry name" value="PAS_3"/>
    <property type="match status" value="2"/>
</dbReference>
<feature type="domain" description="PAS" evidence="7">
    <location>
        <begin position="539"/>
        <end position="610"/>
    </location>
</feature>
<dbReference type="EMBL" id="CP012643">
    <property type="protein sequence ID" value="ALI99698.1"/>
    <property type="molecule type" value="Genomic_DNA"/>
</dbReference>
<evidence type="ECO:0000313" key="9">
    <source>
        <dbReference type="EMBL" id="ALI99698.1"/>
    </source>
</evidence>
<dbReference type="PANTHER" id="PTHR43304">
    <property type="entry name" value="PHYTOCHROME-LIKE PROTEIN CPH1"/>
    <property type="match status" value="1"/>
</dbReference>
<dbReference type="InterPro" id="IPR000700">
    <property type="entry name" value="PAS-assoc_C"/>
</dbReference>
<dbReference type="PANTHER" id="PTHR43304:SF1">
    <property type="entry name" value="PAC DOMAIN-CONTAINING PROTEIN"/>
    <property type="match status" value="1"/>
</dbReference>
<dbReference type="STRING" id="512763.DC20_12840"/>
<keyword evidence="4" id="KW-0808">Transferase</keyword>
<organism evidence="9 10">
    <name type="scientific">Rufibacter tibetensis</name>
    <dbReference type="NCBI Taxonomy" id="512763"/>
    <lineage>
        <taxon>Bacteria</taxon>
        <taxon>Pseudomonadati</taxon>
        <taxon>Bacteroidota</taxon>
        <taxon>Cytophagia</taxon>
        <taxon>Cytophagales</taxon>
        <taxon>Hymenobacteraceae</taxon>
        <taxon>Rufibacter</taxon>
    </lineage>
</organism>
<keyword evidence="5" id="KW-0418">Kinase</keyword>
<reference evidence="9 10" key="1">
    <citation type="submission" date="2015-08" db="EMBL/GenBank/DDBJ databases">
        <title>Complete genome sequence of Rufibacter tibetensis strain 1351t, a radiation-resistant bacterium from tibet plateau.</title>
        <authorList>
            <person name="Dai J."/>
        </authorList>
    </citation>
    <scope>NUCLEOTIDE SEQUENCE [LARGE SCALE GENOMIC DNA]</scope>
    <source>
        <strain evidence="9 10">1351</strain>
    </source>
</reference>
<dbReference type="SMART" id="SM00091">
    <property type="entry name" value="PAS"/>
    <property type="match status" value="4"/>
</dbReference>
<dbReference type="Gene3D" id="3.30.450.20">
    <property type="entry name" value="PAS domain"/>
    <property type="match status" value="5"/>
</dbReference>
<dbReference type="PATRIC" id="fig|512763.3.peg.2820"/>
<dbReference type="Gene3D" id="2.10.70.100">
    <property type="match status" value="2"/>
</dbReference>
<proteinExistence type="predicted"/>
<evidence type="ECO:0000259" key="7">
    <source>
        <dbReference type="PROSITE" id="PS50112"/>
    </source>
</evidence>
<evidence type="ECO:0000259" key="8">
    <source>
        <dbReference type="PROSITE" id="PS50113"/>
    </source>
</evidence>
<dbReference type="SUPFAM" id="SSF55785">
    <property type="entry name" value="PYP-like sensor domain (PAS domain)"/>
    <property type="match status" value="5"/>
</dbReference>
<protein>
    <recommendedName>
        <fullName evidence="2">histidine kinase</fullName>
        <ecNumber evidence="2">2.7.13.3</ecNumber>
    </recommendedName>
</protein>
<dbReference type="Proteomes" id="UP000061382">
    <property type="component" value="Chromosome"/>
</dbReference>
<dbReference type="PROSITE" id="PS50113">
    <property type="entry name" value="PAC"/>
    <property type="match status" value="2"/>
</dbReference>
<dbReference type="GO" id="GO:0004673">
    <property type="term" value="F:protein histidine kinase activity"/>
    <property type="evidence" value="ECO:0007669"/>
    <property type="project" value="UniProtKB-EC"/>
</dbReference>
<dbReference type="InterPro" id="IPR013655">
    <property type="entry name" value="PAS_fold_3"/>
</dbReference>